<accession>A0A1F6NKS7</accession>
<gene>
    <name evidence="1" type="ORF">A2261_02120</name>
</gene>
<sequence length="92" mass="10118">MNTADQPTNSVFDDLFANDQDFVGAVRVALQQDVELLEKFCQFVQEKIGQENVVNFGALADALKIHACLDYLAIGVVSGKISKEEILGMIKK</sequence>
<proteinExistence type="predicted"/>
<comment type="caution">
    <text evidence="1">The sequence shown here is derived from an EMBL/GenBank/DDBJ whole genome shotgun (WGS) entry which is preliminary data.</text>
</comment>
<evidence type="ECO:0000313" key="1">
    <source>
        <dbReference type="EMBL" id="OGH84254.1"/>
    </source>
</evidence>
<dbReference type="Proteomes" id="UP000177803">
    <property type="component" value="Unassembled WGS sequence"/>
</dbReference>
<name>A0A1F6NKS7_9BACT</name>
<evidence type="ECO:0000313" key="2">
    <source>
        <dbReference type="Proteomes" id="UP000177803"/>
    </source>
</evidence>
<dbReference type="EMBL" id="MFQR01000034">
    <property type="protein sequence ID" value="OGH84254.1"/>
    <property type="molecule type" value="Genomic_DNA"/>
</dbReference>
<reference evidence="1 2" key="1">
    <citation type="journal article" date="2016" name="Nat. Commun.">
        <title>Thousands of microbial genomes shed light on interconnected biogeochemical processes in an aquifer system.</title>
        <authorList>
            <person name="Anantharaman K."/>
            <person name="Brown C.T."/>
            <person name="Hug L.A."/>
            <person name="Sharon I."/>
            <person name="Castelle C.J."/>
            <person name="Probst A.J."/>
            <person name="Thomas B.C."/>
            <person name="Singh A."/>
            <person name="Wilkins M.J."/>
            <person name="Karaoz U."/>
            <person name="Brodie E.L."/>
            <person name="Williams K.H."/>
            <person name="Hubbard S.S."/>
            <person name="Banfield J.F."/>
        </authorList>
    </citation>
    <scope>NUCLEOTIDE SEQUENCE [LARGE SCALE GENOMIC DNA]</scope>
</reference>
<organism evidence="1 2">
    <name type="scientific">Candidatus Magasanikbacteria bacterium RIFOXYA2_FULL_44_8</name>
    <dbReference type="NCBI Taxonomy" id="1798696"/>
    <lineage>
        <taxon>Bacteria</taxon>
        <taxon>Candidatus Magasanikiibacteriota</taxon>
    </lineage>
</organism>
<protein>
    <submittedName>
        <fullName evidence="1">Uncharacterized protein</fullName>
    </submittedName>
</protein>
<dbReference type="AlphaFoldDB" id="A0A1F6NKS7"/>